<dbReference type="Proteomes" id="UP001235840">
    <property type="component" value="Unassembled WGS sequence"/>
</dbReference>
<comment type="similarity">
    <text evidence="2 8">Belongs to the PHP hydrolase family. HisK subfamily.</text>
</comment>
<dbReference type="InterPro" id="IPR004013">
    <property type="entry name" value="PHP_dom"/>
</dbReference>
<keyword evidence="5 8" id="KW-0378">Hydrolase</keyword>
<proteinExistence type="inferred from homology"/>
<keyword evidence="11" id="KW-1185">Reference proteome</keyword>
<evidence type="ECO:0000313" key="10">
    <source>
        <dbReference type="EMBL" id="MDQ0166794.1"/>
    </source>
</evidence>
<keyword evidence="6 8" id="KW-0368">Histidine biosynthesis</keyword>
<dbReference type="RefSeq" id="WP_307395275.1">
    <property type="nucleotide sequence ID" value="NZ_BAAADK010000047.1"/>
</dbReference>
<dbReference type="InterPro" id="IPR010140">
    <property type="entry name" value="Histidinol_P_phosphatase_HisJ"/>
</dbReference>
<evidence type="ECO:0000256" key="4">
    <source>
        <dbReference type="ARBA" id="ARBA00022605"/>
    </source>
</evidence>
<reference evidence="10 11" key="1">
    <citation type="submission" date="2023-07" db="EMBL/GenBank/DDBJ databases">
        <title>Genomic Encyclopedia of Type Strains, Phase IV (KMG-IV): sequencing the most valuable type-strain genomes for metagenomic binning, comparative biology and taxonomic classification.</title>
        <authorList>
            <person name="Goeker M."/>
        </authorList>
    </citation>
    <scope>NUCLEOTIDE SEQUENCE [LARGE SCALE GENOMIC DNA]</scope>
    <source>
        <strain evidence="10 11">DSM 12751</strain>
    </source>
</reference>
<dbReference type="Gene3D" id="3.20.20.140">
    <property type="entry name" value="Metal-dependent hydrolases"/>
    <property type="match status" value="1"/>
</dbReference>
<protein>
    <recommendedName>
        <fullName evidence="3 8">Histidinol-phosphatase</fullName>
        <shortName evidence="8">HolPase</shortName>
        <ecNumber evidence="3 8">3.1.3.15</ecNumber>
    </recommendedName>
</protein>
<evidence type="ECO:0000259" key="9">
    <source>
        <dbReference type="Pfam" id="PF02811"/>
    </source>
</evidence>
<dbReference type="CDD" id="cd12110">
    <property type="entry name" value="PHP_HisPPase_Hisj_like"/>
    <property type="match status" value="1"/>
</dbReference>
<evidence type="ECO:0000256" key="7">
    <source>
        <dbReference type="ARBA" id="ARBA00049158"/>
    </source>
</evidence>
<comment type="caution">
    <text evidence="10">The sequence shown here is derived from an EMBL/GenBank/DDBJ whole genome shotgun (WGS) entry which is preliminary data.</text>
</comment>
<dbReference type="PANTHER" id="PTHR21039">
    <property type="entry name" value="HISTIDINOL PHOSPHATASE-RELATED"/>
    <property type="match status" value="1"/>
</dbReference>
<evidence type="ECO:0000256" key="2">
    <source>
        <dbReference type="ARBA" id="ARBA00009152"/>
    </source>
</evidence>
<evidence type="ECO:0000256" key="6">
    <source>
        <dbReference type="ARBA" id="ARBA00023102"/>
    </source>
</evidence>
<feature type="domain" description="PHP" evidence="9">
    <location>
        <begin position="4"/>
        <end position="218"/>
    </location>
</feature>
<dbReference type="EC" id="3.1.3.15" evidence="3 8"/>
<keyword evidence="4 8" id="KW-0028">Amino-acid biosynthesis</keyword>
<dbReference type="Pfam" id="PF13263">
    <property type="entry name" value="PHP_C"/>
    <property type="match status" value="1"/>
</dbReference>
<accession>A0ABT9W0L2</accession>
<dbReference type="InterPro" id="IPR016195">
    <property type="entry name" value="Pol/histidinol_Pase-like"/>
</dbReference>
<comment type="pathway">
    <text evidence="1 8">Amino-acid biosynthesis; L-histidine biosynthesis; L-histidine from 5-phospho-alpha-D-ribose 1-diphosphate: step 8/9.</text>
</comment>
<dbReference type="PANTHER" id="PTHR21039:SF0">
    <property type="entry name" value="HISTIDINOL-PHOSPHATASE"/>
    <property type="match status" value="1"/>
</dbReference>
<organism evidence="10 11">
    <name type="scientific">Caldalkalibacillus horti</name>
    <dbReference type="NCBI Taxonomy" id="77523"/>
    <lineage>
        <taxon>Bacteria</taxon>
        <taxon>Bacillati</taxon>
        <taxon>Bacillota</taxon>
        <taxon>Bacilli</taxon>
        <taxon>Bacillales</taxon>
        <taxon>Bacillaceae</taxon>
        <taxon>Caldalkalibacillus</taxon>
    </lineage>
</organism>
<gene>
    <name evidence="10" type="ORF">J2S11_002710</name>
</gene>
<dbReference type="SUPFAM" id="SSF89550">
    <property type="entry name" value="PHP domain-like"/>
    <property type="match status" value="1"/>
</dbReference>
<evidence type="ECO:0000256" key="3">
    <source>
        <dbReference type="ARBA" id="ARBA00013085"/>
    </source>
</evidence>
<name>A0ABT9W0L2_9BACI</name>
<dbReference type="Pfam" id="PF02811">
    <property type="entry name" value="PHP"/>
    <property type="match status" value="1"/>
</dbReference>
<sequence>MKWDGHTHTPFCPHGSSYPLEDYVEQAIQLGFDIYSVTEHAPLPPSFADPVPDQDSAMAYNVLEQYLAEAERVKEKYKDKIEVRIGLEVDYIHGLEHETKAFLNKYGPRLQDSILSLHFLPIGTEWKILDFTADFFEQELIQHFSTVDLVYLHYYQILQQAVKADLGPHKPKRIGHFSLIEKFKRKFPSTQKEVWWEQALITLQDIKERGYSLDFNTAGYRKEDCLERYPSDQLLHYALSLRIPFVFGSDAHRPQEVGYRYTDFEEVCEKRK</sequence>
<dbReference type="NCBIfam" id="NF005996">
    <property type="entry name" value="PRK08123.1"/>
    <property type="match status" value="1"/>
</dbReference>
<evidence type="ECO:0000256" key="5">
    <source>
        <dbReference type="ARBA" id="ARBA00022801"/>
    </source>
</evidence>
<dbReference type="GO" id="GO:0004401">
    <property type="term" value="F:histidinol-phosphatase activity"/>
    <property type="evidence" value="ECO:0007669"/>
    <property type="project" value="UniProtKB-EC"/>
</dbReference>
<evidence type="ECO:0000256" key="8">
    <source>
        <dbReference type="RuleBase" id="RU366003"/>
    </source>
</evidence>
<evidence type="ECO:0000313" key="11">
    <source>
        <dbReference type="Proteomes" id="UP001235840"/>
    </source>
</evidence>
<dbReference type="NCBIfam" id="TIGR01856">
    <property type="entry name" value="hisJ_fam"/>
    <property type="match status" value="1"/>
</dbReference>
<evidence type="ECO:0000256" key="1">
    <source>
        <dbReference type="ARBA" id="ARBA00004970"/>
    </source>
</evidence>
<dbReference type="EMBL" id="JAUSTY010000010">
    <property type="protein sequence ID" value="MDQ0166794.1"/>
    <property type="molecule type" value="Genomic_DNA"/>
</dbReference>
<comment type="catalytic activity">
    <reaction evidence="7 8">
        <text>L-histidinol phosphate + H2O = L-histidinol + phosphate</text>
        <dbReference type="Rhea" id="RHEA:14465"/>
        <dbReference type="ChEBI" id="CHEBI:15377"/>
        <dbReference type="ChEBI" id="CHEBI:43474"/>
        <dbReference type="ChEBI" id="CHEBI:57699"/>
        <dbReference type="ChEBI" id="CHEBI:57980"/>
        <dbReference type="EC" id="3.1.3.15"/>
    </reaction>
</comment>